<evidence type="ECO:0008006" key="3">
    <source>
        <dbReference type="Google" id="ProtNLM"/>
    </source>
</evidence>
<sequence>MSKILCLGVLKAVEERIAVCSDNLMPQKVQTQAFADGLVVVMIALSRLNITHAHRASIAASSGSTRETMENDARPMQQLAQLLSTSGRLGLSVELARLAQRLWPSPETIACLLELAVPLGQGAQEHELCHVFTRLPGMVRQKLEVPAVNGRNALKSARVEAASLRDEQGAPKRPGEHV</sequence>
<dbReference type="EMBL" id="MU069547">
    <property type="protein sequence ID" value="KAF5839303.1"/>
    <property type="molecule type" value="Genomic_DNA"/>
</dbReference>
<evidence type="ECO:0000313" key="2">
    <source>
        <dbReference type="Proteomes" id="UP000815325"/>
    </source>
</evidence>
<comment type="caution">
    <text evidence="1">The sequence shown here is derived from an EMBL/GenBank/DDBJ whole genome shotgun (WGS) entry which is preliminary data.</text>
</comment>
<organism evidence="1 2">
    <name type="scientific">Dunaliella salina</name>
    <name type="common">Green alga</name>
    <name type="synonym">Protococcus salinus</name>
    <dbReference type="NCBI Taxonomy" id="3046"/>
    <lineage>
        <taxon>Eukaryota</taxon>
        <taxon>Viridiplantae</taxon>
        <taxon>Chlorophyta</taxon>
        <taxon>core chlorophytes</taxon>
        <taxon>Chlorophyceae</taxon>
        <taxon>CS clade</taxon>
        <taxon>Chlamydomonadales</taxon>
        <taxon>Dunaliellaceae</taxon>
        <taxon>Dunaliella</taxon>
    </lineage>
</organism>
<gene>
    <name evidence="1" type="ORF">DUNSADRAFT_1080</name>
</gene>
<keyword evidence="2" id="KW-1185">Reference proteome</keyword>
<protein>
    <recommendedName>
        <fullName evidence="3">Encoded protein</fullName>
    </recommendedName>
</protein>
<reference evidence="1" key="1">
    <citation type="submission" date="2017-08" db="EMBL/GenBank/DDBJ databases">
        <authorList>
            <person name="Polle J.E."/>
            <person name="Barry K."/>
            <person name="Cushman J."/>
            <person name="Schmutz J."/>
            <person name="Tran D."/>
            <person name="Hathwaick L.T."/>
            <person name="Yim W.C."/>
            <person name="Jenkins J."/>
            <person name="Mckie-Krisberg Z.M."/>
            <person name="Prochnik S."/>
            <person name="Lindquist E."/>
            <person name="Dockter R.B."/>
            <person name="Adam C."/>
            <person name="Molina H."/>
            <person name="Bunkerborg J."/>
            <person name="Jin E."/>
            <person name="Buchheim M."/>
            <person name="Magnuson J."/>
        </authorList>
    </citation>
    <scope>NUCLEOTIDE SEQUENCE</scope>
    <source>
        <strain evidence="1">CCAP 19/18</strain>
    </source>
</reference>
<dbReference type="Proteomes" id="UP000815325">
    <property type="component" value="Unassembled WGS sequence"/>
</dbReference>
<proteinExistence type="predicted"/>
<accession>A0ABQ7GXG4</accession>
<name>A0ABQ7GXG4_DUNSA</name>
<evidence type="ECO:0000313" key="1">
    <source>
        <dbReference type="EMBL" id="KAF5839303.1"/>
    </source>
</evidence>